<evidence type="ECO:0000256" key="2">
    <source>
        <dbReference type="ARBA" id="ARBA00022729"/>
    </source>
</evidence>
<evidence type="ECO:0000256" key="5">
    <source>
        <dbReference type="ARBA" id="ARBA00023284"/>
    </source>
</evidence>
<dbReference type="PANTHER" id="PTHR13887:SF14">
    <property type="entry name" value="DISULFIDE BOND FORMATION PROTEIN D"/>
    <property type="match status" value="1"/>
</dbReference>
<feature type="domain" description="Thioredoxin-like fold" evidence="8">
    <location>
        <begin position="81"/>
        <end position="228"/>
    </location>
</feature>
<evidence type="ECO:0000256" key="1">
    <source>
        <dbReference type="ARBA" id="ARBA00005791"/>
    </source>
</evidence>
<evidence type="ECO:0000256" key="6">
    <source>
        <dbReference type="SAM" id="MobiDB-lite"/>
    </source>
</evidence>
<keyword evidence="7" id="KW-0472">Membrane</keyword>
<evidence type="ECO:0000256" key="7">
    <source>
        <dbReference type="SAM" id="Phobius"/>
    </source>
</evidence>
<comment type="similarity">
    <text evidence="1">Belongs to the thioredoxin family. DsbA subfamily.</text>
</comment>
<dbReference type="InterPro" id="IPR012336">
    <property type="entry name" value="Thioredoxin-like_fold"/>
</dbReference>
<dbReference type="PANTHER" id="PTHR13887">
    <property type="entry name" value="GLUTATHIONE S-TRANSFERASE KAPPA"/>
    <property type="match status" value="1"/>
</dbReference>
<dbReference type="RefSeq" id="WP_353865688.1">
    <property type="nucleotide sequence ID" value="NZ_CP088295.1"/>
</dbReference>
<name>A0ABY5PKM8_9ACTN</name>
<keyword evidence="3" id="KW-0560">Oxidoreductase</keyword>
<dbReference type="Proteomes" id="UP001058860">
    <property type="component" value="Chromosome"/>
</dbReference>
<keyword evidence="4" id="KW-1015">Disulfide bond</keyword>
<proteinExistence type="inferred from homology"/>
<gene>
    <name evidence="9" type="ORF">LRS13_06830</name>
</gene>
<keyword evidence="2" id="KW-0732">Signal</keyword>
<keyword evidence="5" id="KW-0676">Redox-active center</keyword>
<evidence type="ECO:0000313" key="9">
    <source>
        <dbReference type="EMBL" id="UUY05229.1"/>
    </source>
</evidence>
<dbReference type="Gene3D" id="3.40.30.10">
    <property type="entry name" value="Glutaredoxin"/>
    <property type="match status" value="1"/>
</dbReference>
<keyword evidence="7" id="KW-0812">Transmembrane</keyword>
<dbReference type="SUPFAM" id="SSF52833">
    <property type="entry name" value="Thioredoxin-like"/>
    <property type="match status" value="1"/>
</dbReference>
<dbReference type="Pfam" id="PF13462">
    <property type="entry name" value="Thioredoxin_4"/>
    <property type="match status" value="1"/>
</dbReference>
<organism evidence="9 10">
    <name type="scientific">Svornostia abyssi</name>
    <dbReference type="NCBI Taxonomy" id="2898438"/>
    <lineage>
        <taxon>Bacteria</taxon>
        <taxon>Bacillati</taxon>
        <taxon>Actinomycetota</taxon>
        <taxon>Thermoleophilia</taxon>
        <taxon>Solirubrobacterales</taxon>
        <taxon>Baekduiaceae</taxon>
        <taxon>Svornostia</taxon>
    </lineage>
</organism>
<dbReference type="InterPro" id="IPR036249">
    <property type="entry name" value="Thioredoxin-like_sf"/>
</dbReference>
<feature type="transmembrane region" description="Helical" evidence="7">
    <location>
        <begin position="32"/>
        <end position="52"/>
    </location>
</feature>
<protein>
    <submittedName>
        <fullName evidence="9">DsbA family protein</fullName>
    </submittedName>
</protein>
<dbReference type="EMBL" id="CP088295">
    <property type="protein sequence ID" value="UUY05229.1"/>
    <property type="molecule type" value="Genomic_DNA"/>
</dbReference>
<feature type="compositionally biased region" description="Basic and acidic residues" evidence="6">
    <location>
        <begin position="1"/>
        <end position="18"/>
    </location>
</feature>
<evidence type="ECO:0000256" key="3">
    <source>
        <dbReference type="ARBA" id="ARBA00023002"/>
    </source>
</evidence>
<keyword evidence="7" id="KW-1133">Transmembrane helix</keyword>
<keyword evidence="10" id="KW-1185">Reference proteome</keyword>
<evidence type="ECO:0000259" key="8">
    <source>
        <dbReference type="Pfam" id="PF13462"/>
    </source>
</evidence>
<feature type="region of interest" description="Disordered" evidence="6">
    <location>
        <begin position="1"/>
        <end position="23"/>
    </location>
</feature>
<evidence type="ECO:0000313" key="10">
    <source>
        <dbReference type="Proteomes" id="UP001058860"/>
    </source>
</evidence>
<sequence length="260" mass="27393">MSSRAEEKAARRAEREAAQAKQEASAQRKKRLSILGGVAALAVVIVVGAIVISQSGTDDSGPGGSAEGKAAAALVGGIDQSGIVLGDPKAPLTIEEFVDYQCPFCGQFSREVFPTVLEDYVRTGKARIVLRTLSFLGEDSVTAARFATAAGLQDKQWQFTEAFYAQQGEENSGYVTEDFLKQVSADAGVDYDAAAEQQGSEEVTKILNEAQLAASEKGRDSTPSFAMGPTGGEIEAVDADVLDVEAFTKTIDEQLAAAEK</sequence>
<accession>A0ABY5PKM8</accession>
<reference evidence="10" key="1">
    <citation type="submission" date="2021-11" db="EMBL/GenBank/DDBJ databases">
        <title>Cultivation dependent microbiological survey of springs from the worlds oldest radium mine currently devoted to the extraction of radon-saturated water.</title>
        <authorList>
            <person name="Kapinusova G."/>
            <person name="Smrhova T."/>
            <person name="Strejcek M."/>
            <person name="Suman J."/>
            <person name="Jani K."/>
            <person name="Pajer P."/>
            <person name="Uhlik O."/>
        </authorList>
    </citation>
    <scope>NUCLEOTIDE SEQUENCE [LARGE SCALE GENOMIC DNA]</scope>
    <source>
        <strain evidence="10">J379</strain>
    </source>
</reference>
<evidence type="ECO:0000256" key="4">
    <source>
        <dbReference type="ARBA" id="ARBA00023157"/>
    </source>
</evidence>